<dbReference type="WBParaSite" id="ACAC_0000670601-mRNA-1">
    <property type="protein sequence ID" value="ACAC_0000670601-mRNA-1"/>
    <property type="gene ID" value="ACAC_0000670601"/>
</dbReference>
<dbReference type="SMART" id="SM00131">
    <property type="entry name" value="KU"/>
    <property type="match status" value="3"/>
</dbReference>
<proteinExistence type="predicted"/>
<dbReference type="InterPro" id="IPR002223">
    <property type="entry name" value="Kunitz_BPTI"/>
</dbReference>
<organism evidence="3 4">
    <name type="scientific">Angiostrongylus cantonensis</name>
    <name type="common">Rat lungworm</name>
    <dbReference type="NCBI Taxonomy" id="6313"/>
    <lineage>
        <taxon>Eukaryota</taxon>
        <taxon>Metazoa</taxon>
        <taxon>Ecdysozoa</taxon>
        <taxon>Nematoda</taxon>
        <taxon>Chromadorea</taxon>
        <taxon>Rhabditida</taxon>
        <taxon>Rhabditina</taxon>
        <taxon>Rhabditomorpha</taxon>
        <taxon>Strongyloidea</taxon>
        <taxon>Metastrongylidae</taxon>
        <taxon>Angiostrongylus</taxon>
    </lineage>
</organism>
<evidence type="ECO:0000313" key="4">
    <source>
        <dbReference type="WBParaSite" id="ACAC_0000670601-mRNA-1"/>
    </source>
</evidence>
<dbReference type="STRING" id="6313.A0A158P873"/>
<evidence type="ECO:0000259" key="2">
    <source>
        <dbReference type="PROSITE" id="PS50279"/>
    </source>
</evidence>
<dbReference type="PANTHER" id="PTHR46339">
    <property type="entry name" value="PROTEIN CBG15282-RELATED"/>
    <property type="match status" value="1"/>
</dbReference>
<dbReference type="PANTHER" id="PTHR46339:SF6">
    <property type="entry name" value="BPTI_KUNITZ INHIBITOR DOMAIN-CONTAINING PROTEIN"/>
    <property type="match status" value="1"/>
</dbReference>
<dbReference type="InterPro" id="IPR006150">
    <property type="entry name" value="Cys_repeat_1"/>
</dbReference>
<sequence length="569" mass="63889">MARSFRQATVLSGKILCKLLQLCANGIPLLMEDHRPMPCQPPWLSEQRCPTGFWCHEGEDGANYYCCQNNGKSLNRCHLPPAVGFGKQKMRRFYYDPIIDGCHELYYTGIGGNENNFVSYEQCEQTCRGCFSALMQVTKELAIKNETINSYGSFEKAQPASVVIPQGVSKSWEVTTHSIAFEAFHQQTTAKPRLEEFAKDISTANGSLTTSAPKGIIPAPGQPRGKPSSSKVSPLPNSESRSITPLISQYTNVQPIISQILLIPQRQTTANVPKLHEKVATISTRPTVIHYSNPHTFFVPGSTMDNISVCLFPMYGDVVIMCALESVQCPAGTFCQIGDRQSICCPTPIGNKCEQPVRTGVGPSSLPRWYFDPTARECLPFLFRGFQGNQNNFENFSQCQLTCNDRPEQFFFKERPLGGMNGSLPQVFSCCLSYHVELRQYSTVTILTCSELCLDNFTQCVFSEFSGKRPTACDLPVISGHGNRFISRFFFSNDYGQCLHFIYSGEGGNSNNFANIHDCHQTCMRTKNQYLCKRFYQMKLSALINPLATYRLEIPFWRDPWDSRCTTNV</sequence>
<dbReference type="GO" id="GO:0004867">
    <property type="term" value="F:serine-type endopeptidase inhibitor activity"/>
    <property type="evidence" value="ECO:0007669"/>
    <property type="project" value="InterPro"/>
</dbReference>
<feature type="compositionally biased region" description="Polar residues" evidence="1">
    <location>
        <begin position="227"/>
        <end position="239"/>
    </location>
</feature>
<dbReference type="Pfam" id="PF14625">
    <property type="entry name" value="Lustrin_cystein"/>
    <property type="match status" value="2"/>
</dbReference>
<evidence type="ECO:0000256" key="1">
    <source>
        <dbReference type="SAM" id="MobiDB-lite"/>
    </source>
</evidence>
<dbReference type="Pfam" id="PF00014">
    <property type="entry name" value="Kunitz_BPTI"/>
    <property type="match status" value="3"/>
</dbReference>
<dbReference type="InterPro" id="IPR036880">
    <property type="entry name" value="Kunitz_BPTI_sf"/>
</dbReference>
<dbReference type="Proteomes" id="UP000035642">
    <property type="component" value="Unassembled WGS sequence"/>
</dbReference>
<accession>A0A158P873</accession>
<dbReference type="InterPro" id="IPR028150">
    <property type="entry name" value="Lustrin_cystein"/>
</dbReference>
<reference evidence="4" key="2">
    <citation type="submission" date="2016-04" db="UniProtKB">
        <authorList>
            <consortium name="WormBaseParasite"/>
        </authorList>
    </citation>
    <scope>IDENTIFICATION</scope>
</reference>
<protein>
    <submittedName>
        <fullName evidence="4">Kunitz/Bovine pancreatic trypsin inhibitor domain protein</fullName>
    </submittedName>
</protein>
<dbReference type="PROSITE" id="PS50279">
    <property type="entry name" value="BPTI_KUNITZ_2"/>
    <property type="match status" value="3"/>
</dbReference>
<name>A0A158P873_ANGCA</name>
<dbReference type="CDD" id="cd22593">
    <property type="entry name" value="Kunitz_conkunitzin"/>
    <property type="match status" value="3"/>
</dbReference>
<dbReference type="SMART" id="SM00289">
    <property type="entry name" value="WR1"/>
    <property type="match status" value="2"/>
</dbReference>
<feature type="domain" description="BPTI/Kunitz inhibitor" evidence="2">
    <location>
        <begin position="353"/>
        <end position="403"/>
    </location>
</feature>
<dbReference type="SUPFAM" id="SSF57362">
    <property type="entry name" value="BPTI-like"/>
    <property type="match status" value="3"/>
</dbReference>
<keyword evidence="3" id="KW-1185">Reference proteome</keyword>
<dbReference type="InterPro" id="IPR053014">
    <property type="entry name" value="Cuticle_assoc_divergent"/>
</dbReference>
<evidence type="ECO:0000313" key="3">
    <source>
        <dbReference type="Proteomes" id="UP000035642"/>
    </source>
</evidence>
<feature type="region of interest" description="Disordered" evidence="1">
    <location>
        <begin position="205"/>
        <end position="239"/>
    </location>
</feature>
<feature type="domain" description="BPTI/Kunitz inhibitor" evidence="2">
    <location>
        <begin position="473"/>
        <end position="523"/>
    </location>
</feature>
<reference evidence="3" key="1">
    <citation type="submission" date="2012-09" db="EMBL/GenBank/DDBJ databases">
        <authorList>
            <person name="Martin A.A."/>
        </authorList>
    </citation>
    <scope>NUCLEOTIDE SEQUENCE</scope>
</reference>
<dbReference type="AlphaFoldDB" id="A0A158P873"/>
<feature type="domain" description="BPTI/Kunitz inhibitor" evidence="2">
    <location>
        <begin position="77"/>
        <end position="127"/>
    </location>
</feature>
<dbReference type="Gene3D" id="4.10.410.10">
    <property type="entry name" value="Pancreatic trypsin inhibitor Kunitz domain"/>
    <property type="match status" value="3"/>
</dbReference>